<keyword evidence="7 16" id="KW-0812">Transmembrane</keyword>
<dbReference type="RefSeq" id="YP_009470521.1">
    <property type="nucleotide sequence ID" value="NC_037222.1"/>
</dbReference>
<keyword evidence="11" id="KW-0520">NAD</keyword>
<dbReference type="PANTHER" id="PTHR11435">
    <property type="entry name" value="NADH UBIQUINONE OXIDOREDUCTASE SUBUNIT ND6"/>
    <property type="match status" value="1"/>
</dbReference>
<gene>
    <name evidence="17" type="primary">ND6</name>
</gene>
<dbReference type="GeneID" id="36278558"/>
<keyword evidence="5" id="KW-0813">Transport</keyword>
<evidence type="ECO:0000256" key="1">
    <source>
        <dbReference type="ARBA" id="ARBA00004225"/>
    </source>
</evidence>
<keyword evidence="10 16" id="KW-1133">Transmembrane helix</keyword>
<evidence type="ECO:0000256" key="8">
    <source>
        <dbReference type="ARBA" id="ARBA00022967"/>
    </source>
</evidence>
<feature type="transmembrane region" description="Helical" evidence="16">
    <location>
        <begin position="32"/>
        <end position="65"/>
    </location>
</feature>
<evidence type="ECO:0000256" key="12">
    <source>
        <dbReference type="ARBA" id="ARBA00023128"/>
    </source>
</evidence>
<keyword evidence="9" id="KW-0249">Electron transport</keyword>
<dbReference type="EC" id="7.1.1.2" evidence="3"/>
<comment type="catalytic activity">
    <reaction evidence="15">
        <text>a ubiquinone + NADH + 5 H(+)(in) = a ubiquinol + NAD(+) + 4 H(+)(out)</text>
        <dbReference type="Rhea" id="RHEA:29091"/>
        <dbReference type="Rhea" id="RHEA-COMP:9565"/>
        <dbReference type="Rhea" id="RHEA-COMP:9566"/>
        <dbReference type="ChEBI" id="CHEBI:15378"/>
        <dbReference type="ChEBI" id="CHEBI:16389"/>
        <dbReference type="ChEBI" id="CHEBI:17976"/>
        <dbReference type="ChEBI" id="CHEBI:57540"/>
        <dbReference type="ChEBI" id="CHEBI:57945"/>
        <dbReference type="EC" id="7.1.1.2"/>
    </reaction>
</comment>
<feature type="transmembrane region" description="Helical" evidence="16">
    <location>
        <begin position="101"/>
        <end position="124"/>
    </location>
</feature>
<proteinExistence type="inferred from homology"/>
<evidence type="ECO:0000256" key="16">
    <source>
        <dbReference type="SAM" id="Phobius"/>
    </source>
</evidence>
<keyword evidence="13 16" id="KW-0472">Membrane</keyword>
<evidence type="ECO:0000256" key="13">
    <source>
        <dbReference type="ARBA" id="ARBA00023136"/>
    </source>
</evidence>
<dbReference type="CTD" id="4541"/>
<evidence type="ECO:0000256" key="14">
    <source>
        <dbReference type="ARBA" id="ARBA00031019"/>
    </source>
</evidence>
<evidence type="ECO:0000256" key="4">
    <source>
        <dbReference type="ARBA" id="ARBA00021095"/>
    </source>
</evidence>
<dbReference type="AlphaFoldDB" id="A0A343UQH4"/>
<sequence length="144" mass="16544">MFGVLVLLSVFFFFSTHPLVMGLILLLSTVFISFHVFLIYGFGWFSYVIFLVFLGGMLVLFIYVASLASNEVVSFELKYVVSFLCFLIFAGVWFFCFQEFFIWRFFLFFPFSIIIVFLGGYLLLTLVGVAKICKVSGGPLREMT</sequence>
<organism evidence="17">
    <name type="scientific">Centruroides vittatus</name>
    <name type="common">Striped bark scorpion</name>
    <dbReference type="NCBI Taxonomy" id="120091"/>
    <lineage>
        <taxon>Eukaryota</taxon>
        <taxon>Metazoa</taxon>
        <taxon>Ecdysozoa</taxon>
        <taxon>Arthropoda</taxon>
        <taxon>Chelicerata</taxon>
        <taxon>Arachnida</taxon>
        <taxon>Scorpiones</taxon>
        <taxon>Buthida</taxon>
        <taxon>Buthoidea</taxon>
        <taxon>Buthidae</taxon>
        <taxon>Centruroides</taxon>
    </lineage>
</organism>
<keyword evidence="6" id="KW-0679">Respiratory chain</keyword>
<protein>
    <recommendedName>
        <fullName evidence="4">NADH-ubiquinone oxidoreductase chain 6</fullName>
        <ecNumber evidence="3">7.1.1.2</ecNumber>
    </recommendedName>
    <alternativeName>
        <fullName evidence="14">NADH dehydrogenase subunit 6</fullName>
    </alternativeName>
</protein>
<reference evidence="17" key="1">
    <citation type="journal article" date="2017" name="Mitochondrial DNA Part B Resour">
        <title>The complete mitochondrial genome of the scorpion Centruroides vittatus (Arachnida: Scorpiones).</title>
        <authorList>
            <person name="Rhoads D.D."/>
            <person name="Pummill J.F."/>
        </authorList>
    </citation>
    <scope>NUCLEOTIDE SEQUENCE</scope>
</reference>
<evidence type="ECO:0000256" key="2">
    <source>
        <dbReference type="ARBA" id="ARBA00005698"/>
    </source>
</evidence>
<comment type="subcellular location">
    <subcellularLocation>
        <location evidence="1">Mitochondrion membrane</location>
        <topology evidence="1">Multi-pass membrane protein</topology>
    </subcellularLocation>
</comment>
<keyword evidence="12 17" id="KW-0496">Mitochondrion</keyword>
<evidence type="ECO:0000256" key="5">
    <source>
        <dbReference type="ARBA" id="ARBA00022448"/>
    </source>
</evidence>
<evidence type="ECO:0000256" key="9">
    <source>
        <dbReference type="ARBA" id="ARBA00022982"/>
    </source>
</evidence>
<keyword evidence="8" id="KW-1278">Translocase</keyword>
<dbReference type="GO" id="GO:0031966">
    <property type="term" value="C:mitochondrial membrane"/>
    <property type="evidence" value="ECO:0007669"/>
    <property type="project" value="UniProtKB-SubCell"/>
</dbReference>
<dbReference type="GO" id="GO:0008137">
    <property type="term" value="F:NADH dehydrogenase (ubiquinone) activity"/>
    <property type="evidence" value="ECO:0007669"/>
    <property type="project" value="UniProtKB-EC"/>
</dbReference>
<dbReference type="EMBL" id="MF975702">
    <property type="protein sequence ID" value="AVF96949.1"/>
    <property type="molecule type" value="Genomic_DNA"/>
</dbReference>
<comment type="similarity">
    <text evidence="2">Belongs to the complex I subunit 6 family.</text>
</comment>
<feature type="transmembrane region" description="Helical" evidence="16">
    <location>
        <begin position="77"/>
        <end position="95"/>
    </location>
</feature>
<evidence type="ECO:0000256" key="11">
    <source>
        <dbReference type="ARBA" id="ARBA00023027"/>
    </source>
</evidence>
<evidence type="ECO:0000256" key="3">
    <source>
        <dbReference type="ARBA" id="ARBA00012944"/>
    </source>
</evidence>
<evidence type="ECO:0000256" key="10">
    <source>
        <dbReference type="ARBA" id="ARBA00022989"/>
    </source>
</evidence>
<geneLocation type="mitochondrion" evidence="17"/>
<evidence type="ECO:0000256" key="15">
    <source>
        <dbReference type="ARBA" id="ARBA00049551"/>
    </source>
</evidence>
<dbReference type="PANTHER" id="PTHR11435:SF1">
    <property type="entry name" value="NADH-UBIQUINONE OXIDOREDUCTASE CHAIN 6"/>
    <property type="match status" value="1"/>
</dbReference>
<evidence type="ECO:0000256" key="7">
    <source>
        <dbReference type="ARBA" id="ARBA00022692"/>
    </source>
</evidence>
<name>A0A343UQH4_CENVT</name>
<accession>A0A343UQH4</accession>
<evidence type="ECO:0000313" key="17">
    <source>
        <dbReference type="EMBL" id="AVF96949.1"/>
    </source>
</evidence>
<dbReference type="InterPro" id="IPR050269">
    <property type="entry name" value="ComplexI_Subunit6"/>
</dbReference>
<evidence type="ECO:0000256" key="6">
    <source>
        <dbReference type="ARBA" id="ARBA00022660"/>
    </source>
</evidence>